<evidence type="ECO:0000313" key="4">
    <source>
        <dbReference type="Proteomes" id="UP000295345"/>
    </source>
</evidence>
<dbReference type="SUPFAM" id="SSF54001">
    <property type="entry name" value="Cysteine proteinases"/>
    <property type="match status" value="1"/>
</dbReference>
<feature type="region of interest" description="Disordered" evidence="1">
    <location>
        <begin position="30"/>
        <end position="55"/>
    </location>
</feature>
<dbReference type="Gene3D" id="3.90.1720.10">
    <property type="entry name" value="endopeptidase domain like (from Nostoc punctiforme)"/>
    <property type="match status" value="1"/>
</dbReference>
<name>A0A4R4T7R7_9ACTN</name>
<keyword evidence="4" id="KW-1185">Reference proteome</keyword>
<reference evidence="3 4" key="1">
    <citation type="submission" date="2019-03" db="EMBL/GenBank/DDBJ databases">
        <title>Draft genome sequences of novel Actinobacteria.</title>
        <authorList>
            <person name="Sahin N."/>
            <person name="Ay H."/>
            <person name="Saygin H."/>
        </authorList>
    </citation>
    <scope>NUCLEOTIDE SEQUENCE [LARGE SCALE GENOMIC DNA]</scope>
    <source>
        <strain evidence="3 4">DSM 41900</strain>
    </source>
</reference>
<feature type="signal peptide" evidence="2">
    <location>
        <begin position="1"/>
        <end position="31"/>
    </location>
</feature>
<evidence type="ECO:0000256" key="1">
    <source>
        <dbReference type="SAM" id="MobiDB-lite"/>
    </source>
</evidence>
<keyword evidence="2" id="KW-0732">Signal</keyword>
<dbReference type="AlphaFoldDB" id="A0A4R4T7R7"/>
<evidence type="ECO:0000313" key="3">
    <source>
        <dbReference type="EMBL" id="TDC73228.1"/>
    </source>
</evidence>
<gene>
    <name evidence="3" type="ORF">E1283_19745</name>
</gene>
<dbReference type="InterPro" id="IPR038765">
    <property type="entry name" value="Papain-like_cys_pep_sf"/>
</dbReference>
<proteinExistence type="predicted"/>
<accession>A0A4R4T7R7</accession>
<dbReference type="Proteomes" id="UP000295345">
    <property type="component" value="Unassembled WGS sequence"/>
</dbReference>
<dbReference type="RefSeq" id="WP_132819426.1">
    <property type="nucleotide sequence ID" value="NZ_SMKI01000209.1"/>
</dbReference>
<sequence length="424" mass="45328">MSTRHALSRTLIVAAAATLIAGVVTSTPTLATENDAPPSAVADNDRGGAGQGPSVAVPLAAGPQITRGEVIRRAASWVGIGLEYSWDRTYQGYRTDCSGFASMAWRLGTPGLDTTSFVPGGVASWIGKDDLRAGDALLNDAAGANGHIAIFEEWTDSSRTSYRGYEFTGSGVHHRTIPYPYFSGHGTFRPVRNNSIVDDDVDPGPGNVGIYRPSTHEFHLRRDDGTLIKIGWGTTGDLPVAANWDGGHADNVGIYRPSTHEFHLRGDEGNTIRIGWGTTGDLPVSGNWDGGHADNVGIYRPSTSEFHLRGDEGNTIRIGWGTTGDLPVSGNWDGGHAGNVGIYRPSTSEFHLRGDEGNTIRIKWGTTGDLPISGNWDGGHADNIGIYRPSTNEFHLRMDDGKLVKIKWGTTGDLPVSANWDARG</sequence>
<protein>
    <recommendedName>
        <fullName evidence="5">NlpC/P60 domain-containing protein</fullName>
    </recommendedName>
</protein>
<dbReference type="OrthoDB" id="9815928at2"/>
<feature type="chain" id="PRO_5020937180" description="NlpC/P60 domain-containing protein" evidence="2">
    <location>
        <begin position="32"/>
        <end position="424"/>
    </location>
</feature>
<comment type="caution">
    <text evidence="3">The sequence shown here is derived from an EMBL/GenBank/DDBJ whole genome shotgun (WGS) entry which is preliminary data.</text>
</comment>
<evidence type="ECO:0008006" key="5">
    <source>
        <dbReference type="Google" id="ProtNLM"/>
    </source>
</evidence>
<dbReference type="EMBL" id="SMKI01000209">
    <property type="protein sequence ID" value="TDC73228.1"/>
    <property type="molecule type" value="Genomic_DNA"/>
</dbReference>
<evidence type="ECO:0000256" key="2">
    <source>
        <dbReference type="SAM" id="SignalP"/>
    </source>
</evidence>
<organism evidence="3 4">
    <name type="scientific">Streptomyces hainanensis</name>
    <dbReference type="NCBI Taxonomy" id="402648"/>
    <lineage>
        <taxon>Bacteria</taxon>
        <taxon>Bacillati</taxon>
        <taxon>Actinomycetota</taxon>
        <taxon>Actinomycetes</taxon>
        <taxon>Kitasatosporales</taxon>
        <taxon>Streptomycetaceae</taxon>
        <taxon>Streptomyces</taxon>
    </lineage>
</organism>